<dbReference type="Gene3D" id="3.30.60.30">
    <property type="match status" value="1"/>
</dbReference>
<evidence type="ECO:0000256" key="6">
    <source>
        <dbReference type="ARBA" id="ARBA00022900"/>
    </source>
</evidence>
<reference evidence="10" key="3">
    <citation type="submission" date="2025-09" db="UniProtKB">
        <authorList>
            <consortium name="Ensembl"/>
        </authorList>
    </citation>
    <scope>IDENTIFICATION</scope>
</reference>
<dbReference type="GO" id="GO:0005576">
    <property type="term" value="C:extracellular region"/>
    <property type="evidence" value="ECO:0007669"/>
    <property type="project" value="UniProtKB-SubCell"/>
</dbReference>
<keyword evidence="7" id="KW-1015">Disulfide bond</keyword>
<dbReference type="SUPFAM" id="SSF100895">
    <property type="entry name" value="Kazal-type serine protease inhibitors"/>
    <property type="match status" value="1"/>
</dbReference>
<keyword evidence="11" id="KW-1185">Reference proteome</keyword>
<comment type="subcellular location">
    <subcellularLocation>
        <location evidence="1">Secreted</location>
    </subcellularLocation>
</comment>
<accession>A0A8C3N1L5</accession>
<evidence type="ECO:0000256" key="7">
    <source>
        <dbReference type="ARBA" id="ARBA00023157"/>
    </source>
</evidence>
<keyword evidence="3" id="KW-0964">Secreted</keyword>
<feature type="domain" description="Kazal-like" evidence="9">
    <location>
        <begin position="23"/>
        <end position="82"/>
    </location>
</feature>
<dbReference type="InterPro" id="IPR036058">
    <property type="entry name" value="Kazal_dom_sf"/>
</dbReference>
<dbReference type="PANTHER" id="PTHR47499">
    <property type="entry name" value="SERINE PROTEASE INHIBITOR KAZAL-TYPE 7 SPINK7"/>
    <property type="match status" value="1"/>
</dbReference>
<accession>A0A8U8BUJ3</accession>
<keyword evidence="4" id="KW-0646">Protease inhibitor</keyword>
<evidence type="ECO:0000256" key="1">
    <source>
        <dbReference type="ARBA" id="ARBA00004613"/>
    </source>
</evidence>
<dbReference type="FunFam" id="3.30.60.30:FF:000036">
    <property type="entry name" value="Ovomucoid"/>
    <property type="match status" value="1"/>
</dbReference>
<dbReference type="Pfam" id="PF00050">
    <property type="entry name" value="Kazal_1"/>
    <property type="match status" value="1"/>
</dbReference>
<name>A0A8C3N1L5_GEOPR</name>
<dbReference type="PANTHER" id="PTHR47499:SF1">
    <property type="entry name" value="SERINE PROTEASE INHIBITOR KAZAL-TYPE 7"/>
    <property type="match status" value="1"/>
</dbReference>
<proteinExistence type="predicted"/>
<evidence type="ECO:0000313" key="10">
    <source>
        <dbReference type="Ensembl" id="ENSCPVP00000014502.2"/>
    </source>
</evidence>
<evidence type="ECO:0000256" key="4">
    <source>
        <dbReference type="ARBA" id="ARBA00022690"/>
    </source>
</evidence>
<dbReference type="AlphaFoldDB" id="A0A8C3N1L5"/>
<evidence type="ECO:0000259" key="9">
    <source>
        <dbReference type="PROSITE" id="PS51465"/>
    </source>
</evidence>
<dbReference type="InterPro" id="IPR002350">
    <property type="entry name" value="Kazal_dom"/>
</dbReference>
<keyword evidence="8" id="KW-0325">Glycoprotein</keyword>
<evidence type="ECO:0000256" key="8">
    <source>
        <dbReference type="ARBA" id="ARBA00023180"/>
    </source>
</evidence>
<evidence type="ECO:0000256" key="2">
    <source>
        <dbReference type="ARBA" id="ARBA00019248"/>
    </source>
</evidence>
<dbReference type="SMART" id="SM00280">
    <property type="entry name" value="KAZAL"/>
    <property type="match status" value="1"/>
</dbReference>
<reference evidence="10" key="2">
    <citation type="submission" date="2025-08" db="UniProtKB">
        <authorList>
            <consortium name="Ensembl"/>
        </authorList>
    </citation>
    <scope>IDENTIFICATION</scope>
</reference>
<keyword evidence="6" id="KW-0722">Serine protease inhibitor</keyword>
<reference evidence="10" key="1">
    <citation type="submission" date="2020-02" db="EMBL/GenBank/DDBJ databases">
        <authorList>
            <person name="Enbody D E."/>
            <person name="Pettersson E M."/>
        </authorList>
    </citation>
    <scope>NUCLEOTIDE SEQUENCE [LARGE SCALE GENOMIC DNA]</scope>
</reference>
<organism evidence="10 11">
    <name type="scientific">Geospiza parvula</name>
    <name type="common">Small tree-finch</name>
    <name type="synonym">Camarhynchus parvulus</name>
    <dbReference type="NCBI Taxonomy" id="87175"/>
    <lineage>
        <taxon>Eukaryota</taxon>
        <taxon>Metazoa</taxon>
        <taxon>Chordata</taxon>
        <taxon>Craniata</taxon>
        <taxon>Vertebrata</taxon>
        <taxon>Euteleostomi</taxon>
        <taxon>Archelosauria</taxon>
        <taxon>Archosauria</taxon>
        <taxon>Dinosauria</taxon>
        <taxon>Saurischia</taxon>
        <taxon>Theropoda</taxon>
        <taxon>Coelurosauria</taxon>
        <taxon>Aves</taxon>
        <taxon>Neognathae</taxon>
        <taxon>Neoaves</taxon>
        <taxon>Telluraves</taxon>
        <taxon>Australaves</taxon>
        <taxon>Passeriformes</taxon>
        <taxon>Thraupidae</taxon>
        <taxon>Camarhynchus</taxon>
    </lineage>
</organism>
<keyword evidence="5" id="KW-0677">Repeat</keyword>
<dbReference type="InterPro" id="IPR050159">
    <property type="entry name" value="Kazal-type_SerProtInhib"/>
</dbReference>
<evidence type="ECO:0000313" key="11">
    <source>
        <dbReference type="Proteomes" id="UP000694382"/>
    </source>
</evidence>
<dbReference type="PROSITE" id="PS00282">
    <property type="entry name" value="KAZAL_1"/>
    <property type="match status" value="1"/>
</dbReference>
<dbReference type="Proteomes" id="UP000694382">
    <property type="component" value="Chromosome 13"/>
</dbReference>
<sequence length="96" mass="10381">TPVAGGLSTCVLSARPSPGLRLFPPQVDCSRYPNSTSEEGKVVLICNKDISPVCGTDWVTYDNECLLCARMMFVLSVASCGHKFAQLLLFLFAGYC</sequence>
<dbReference type="GO" id="GO:0004867">
    <property type="term" value="F:serine-type endopeptidase inhibitor activity"/>
    <property type="evidence" value="ECO:0007669"/>
    <property type="project" value="UniProtKB-KW"/>
</dbReference>
<dbReference type="PROSITE" id="PS51465">
    <property type="entry name" value="KAZAL_2"/>
    <property type="match status" value="1"/>
</dbReference>
<protein>
    <recommendedName>
        <fullName evidence="2">Ovomucoid</fullName>
    </recommendedName>
</protein>
<dbReference type="Ensembl" id="ENSCPVT00000015155.2">
    <property type="protein sequence ID" value="ENSCPVP00000014502.2"/>
    <property type="gene ID" value="ENSCPVG00000010586.2"/>
</dbReference>
<evidence type="ECO:0000256" key="3">
    <source>
        <dbReference type="ARBA" id="ARBA00022525"/>
    </source>
</evidence>
<evidence type="ECO:0000256" key="5">
    <source>
        <dbReference type="ARBA" id="ARBA00022737"/>
    </source>
</evidence>